<sequence length="257" mass="27200">MRTLGGHMPLAMAAAVTLALGTSLAQAQDMAASYEGAPVRIGQGEAHTVVRTDADGKPVSISIVFSESALAGLPASGEAMAPAYTLEMPATGPKTVVDHVVINWEGHGHPPPGVYDVPHFDFHFYLVSQAEQQQVKFSNEGESGDPSQQPAAALLPAGYVVPPGTAVPQMGVHAVNTAAPEFQQQPFTATFIYGYHNQQQTFVEPMVALSFLQAKPSFSAPLARPASYSKAGAYPASYSVKYDAANLRYEVALQDLR</sequence>
<dbReference type="EMBL" id="JBEFLD010000004">
    <property type="protein sequence ID" value="MEQ6290563.1"/>
    <property type="molecule type" value="Genomic_DNA"/>
</dbReference>
<reference evidence="3" key="1">
    <citation type="submission" date="2024-06" db="EMBL/GenBank/DDBJ databases">
        <title>Genome sequence of Vogesella sp. MAHUQ-64.</title>
        <authorList>
            <person name="Huq M.A."/>
        </authorList>
    </citation>
    <scope>NUCLEOTIDE SEQUENCE</scope>
    <source>
        <strain evidence="3">MAHUQ-64</strain>
    </source>
</reference>
<dbReference type="RefSeq" id="WP_349586173.1">
    <property type="nucleotide sequence ID" value="NZ_JBEFLD010000004.1"/>
</dbReference>
<proteinExistence type="predicted"/>
<dbReference type="InterPro" id="IPR033786">
    <property type="entry name" value="TTHB210-like"/>
</dbReference>
<organism evidence="3 4">
    <name type="scientific">Vogesella oryzagri</name>
    <dbReference type="NCBI Taxonomy" id="3160864"/>
    <lineage>
        <taxon>Bacteria</taxon>
        <taxon>Pseudomonadati</taxon>
        <taxon>Pseudomonadota</taxon>
        <taxon>Betaproteobacteria</taxon>
        <taxon>Neisseriales</taxon>
        <taxon>Chromobacteriaceae</taxon>
        <taxon>Vogesella</taxon>
    </lineage>
</organism>
<feature type="domain" description="TTHB210-like" evidence="2">
    <location>
        <begin position="53"/>
        <end position="104"/>
    </location>
</feature>
<feature type="chain" id="PRO_5047300780" evidence="1">
    <location>
        <begin position="28"/>
        <end position="257"/>
    </location>
</feature>
<dbReference type="Gene3D" id="3.30.200.270">
    <property type="match status" value="1"/>
</dbReference>
<keyword evidence="4" id="KW-1185">Reference proteome</keyword>
<dbReference type="Pfam" id="PF18197">
    <property type="entry name" value="TTHB210-like"/>
    <property type="match status" value="1"/>
</dbReference>
<evidence type="ECO:0000313" key="4">
    <source>
        <dbReference type="Proteomes" id="UP001433638"/>
    </source>
</evidence>
<protein>
    <submittedName>
        <fullName evidence="3">DUF5602 domain-containing protein</fullName>
    </submittedName>
</protein>
<gene>
    <name evidence="3" type="ORF">ABNW52_08045</name>
</gene>
<dbReference type="Proteomes" id="UP001433638">
    <property type="component" value="Unassembled WGS sequence"/>
</dbReference>
<evidence type="ECO:0000259" key="2">
    <source>
        <dbReference type="Pfam" id="PF18197"/>
    </source>
</evidence>
<name>A0ABV1M307_9NEIS</name>
<keyword evidence="1" id="KW-0732">Signal</keyword>
<evidence type="ECO:0000256" key="1">
    <source>
        <dbReference type="SAM" id="SignalP"/>
    </source>
</evidence>
<accession>A0ABV1M307</accession>
<evidence type="ECO:0000313" key="3">
    <source>
        <dbReference type="EMBL" id="MEQ6290563.1"/>
    </source>
</evidence>
<comment type="caution">
    <text evidence="3">The sequence shown here is derived from an EMBL/GenBank/DDBJ whole genome shotgun (WGS) entry which is preliminary data.</text>
</comment>
<dbReference type="CDD" id="cd11669">
    <property type="entry name" value="TTHB210-like"/>
    <property type="match status" value="1"/>
</dbReference>
<dbReference type="InterPro" id="IPR040832">
    <property type="entry name" value="TTHB210-like_dom"/>
</dbReference>
<feature type="signal peptide" evidence="1">
    <location>
        <begin position="1"/>
        <end position="27"/>
    </location>
</feature>